<feature type="compositionally biased region" description="Low complexity" evidence="16">
    <location>
        <begin position="38"/>
        <end position="51"/>
    </location>
</feature>
<feature type="transmembrane region" description="Helical" evidence="15">
    <location>
        <begin position="661"/>
        <end position="683"/>
    </location>
</feature>
<dbReference type="EMBL" id="QEAQ01000046">
    <property type="protein sequence ID" value="TPX57854.1"/>
    <property type="molecule type" value="Genomic_DNA"/>
</dbReference>
<dbReference type="SMART" id="SM00472">
    <property type="entry name" value="MIR"/>
    <property type="match status" value="3"/>
</dbReference>
<reference evidence="18 19" key="1">
    <citation type="journal article" date="2019" name="Sci. Rep.">
        <title>Comparative genomics of chytrid fungi reveal insights into the obligate biotrophic and pathogenic lifestyle of Synchytrium endobioticum.</title>
        <authorList>
            <person name="van de Vossenberg B.T.L.H."/>
            <person name="Warris S."/>
            <person name="Nguyen H.D.T."/>
            <person name="van Gent-Pelzer M.P.E."/>
            <person name="Joly D.L."/>
            <person name="van de Geest H.C."/>
            <person name="Bonants P.J.M."/>
            <person name="Smith D.S."/>
            <person name="Levesque C.A."/>
            <person name="van der Lee T.A.J."/>
        </authorList>
    </citation>
    <scope>NUCLEOTIDE SEQUENCE [LARGE SCALE GENOMIC DNA]</scope>
    <source>
        <strain evidence="18 19">CBS 809.83</strain>
    </source>
</reference>
<evidence type="ECO:0000256" key="10">
    <source>
        <dbReference type="ARBA" id="ARBA00022989"/>
    </source>
</evidence>
<comment type="catalytic activity">
    <reaction evidence="14 15">
        <text>a di-trans,poly-cis-dolichyl beta-D-mannosyl phosphate + L-seryl-[protein] = 3-O-(alpha-D-mannosyl)-L-seryl-[protein] + a di-trans,poly-cis-dolichyl phosphate + H(+)</text>
        <dbReference type="Rhea" id="RHEA:17377"/>
        <dbReference type="Rhea" id="RHEA-COMP:9863"/>
        <dbReference type="Rhea" id="RHEA-COMP:13546"/>
        <dbReference type="Rhea" id="RHEA-COMP:19498"/>
        <dbReference type="Rhea" id="RHEA-COMP:19501"/>
        <dbReference type="ChEBI" id="CHEBI:15378"/>
        <dbReference type="ChEBI" id="CHEBI:29999"/>
        <dbReference type="ChEBI" id="CHEBI:57683"/>
        <dbReference type="ChEBI" id="CHEBI:58211"/>
        <dbReference type="ChEBI" id="CHEBI:137321"/>
        <dbReference type="EC" id="2.4.1.109"/>
    </reaction>
</comment>
<dbReference type="InterPro" id="IPR016093">
    <property type="entry name" value="MIR_motif"/>
</dbReference>
<keyword evidence="6 15" id="KW-0808">Transferase</keyword>
<dbReference type="Gene3D" id="2.80.10.50">
    <property type="match status" value="1"/>
</dbReference>
<evidence type="ECO:0000256" key="4">
    <source>
        <dbReference type="ARBA" id="ARBA00012839"/>
    </source>
</evidence>
<dbReference type="CDD" id="cd23283">
    <property type="entry name" value="beta-trefoil_MIR_PMT1-like"/>
    <property type="match status" value="1"/>
</dbReference>
<comment type="similarity">
    <text evidence="3 15">Belongs to the glycosyltransferase 39 family.</text>
</comment>
<evidence type="ECO:0000256" key="6">
    <source>
        <dbReference type="ARBA" id="ARBA00022679"/>
    </source>
</evidence>
<evidence type="ECO:0000313" key="18">
    <source>
        <dbReference type="EMBL" id="TPX57854.1"/>
    </source>
</evidence>
<dbReference type="GO" id="GO:0004169">
    <property type="term" value="F:dolichyl-phosphate-mannose-protein mannosyltransferase activity"/>
    <property type="evidence" value="ECO:0007669"/>
    <property type="project" value="UniProtKB-UniRule"/>
</dbReference>
<dbReference type="Pfam" id="PF02366">
    <property type="entry name" value="PMT"/>
    <property type="match status" value="1"/>
</dbReference>
<feature type="transmembrane region" description="Helical" evidence="15">
    <location>
        <begin position="690"/>
        <end position="711"/>
    </location>
</feature>
<evidence type="ECO:0000256" key="15">
    <source>
        <dbReference type="RuleBase" id="RU367007"/>
    </source>
</evidence>
<keyword evidence="9 15" id="KW-0256">Endoplasmic reticulum</keyword>
<evidence type="ECO:0000256" key="16">
    <source>
        <dbReference type="SAM" id="MobiDB-lite"/>
    </source>
</evidence>
<dbReference type="GO" id="GO:0005789">
    <property type="term" value="C:endoplasmic reticulum membrane"/>
    <property type="evidence" value="ECO:0007669"/>
    <property type="project" value="UniProtKB-SubCell"/>
</dbReference>
<keyword evidence="7 15" id="KW-0812">Transmembrane</keyword>
<feature type="transmembrane region" description="Helical" evidence="15">
    <location>
        <begin position="230"/>
        <end position="249"/>
    </location>
</feature>
<keyword evidence="10 15" id="KW-1133">Transmembrane helix</keyword>
<evidence type="ECO:0000256" key="1">
    <source>
        <dbReference type="ARBA" id="ARBA00004477"/>
    </source>
</evidence>
<accession>A0A507E1Z6</accession>
<feature type="transmembrane region" description="Helical" evidence="15">
    <location>
        <begin position="288"/>
        <end position="316"/>
    </location>
</feature>
<keyword evidence="19" id="KW-1185">Reference proteome</keyword>
<dbReference type="InterPro" id="IPR032421">
    <property type="entry name" value="PMT_4TMC"/>
</dbReference>
<feature type="region of interest" description="Disordered" evidence="16">
    <location>
        <begin position="1"/>
        <end position="69"/>
    </location>
</feature>
<feature type="transmembrane region" description="Helical" evidence="15">
    <location>
        <begin position="756"/>
        <end position="776"/>
    </location>
</feature>
<feature type="transmembrane region" description="Helical" evidence="15">
    <location>
        <begin position="337"/>
        <end position="359"/>
    </location>
</feature>
<gene>
    <name evidence="18" type="ORF">PhCBS80983_g03536</name>
</gene>
<dbReference type="Proteomes" id="UP000318582">
    <property type="component" value="Unassembled WGS sequence"/>
</dbReference>
<dbReference type="PANTHER" id="PTHR10050">
    <property type="entry name" value="DOLICHYL-PHOSPHATE-MANNOSE--PROTEIN MANNOSYLTRANSFERASE"/>
    <property type="match status" value="1"/>
</dbReference>
<evidence type="ECO:0000256" key="14">
    <source>
        <dbReference type="ARBA" id="ARBA00045102"/>
    </source>
</evidence>
<dbReference type="PROSITE" id="PS50919">
    <property type="entry name" value="MIR"/>
    <property type="match status" value="3"/>
</dbReference>
<dbReference type="InterPro" id="IPR036300">
    <property type="entry name" value="MIR_dom_sf"/>
</dbReference>
<evidence type="ECO:0000256" key="2">
    <source>
        <dbReference type="ARBA" id="ARBA00004922"/>
    </source>
</evidence>
<dbReference type="Pfam" id="PF02815">
    <property type="entry name" value="MIR"/>
    <property type="match status" value="1"/>
</dbReference>
<evidence type="ECO:0000256" key="9">
    <source>
        <dbReference type="ARBA" id="ARBA00022824"/>
    </source>
</evidence>
<feature type="transmembrane region" description="Helical" evidence="15">
    <location>
        <begin position="205"/>
        <end position="224"/>
    </location>
</feature>
<organism evidence="18 19">
    <name type="scientific">Powellomyces hirtus</name>
    <dbReference type="NCBI Taxonomy" id="109895"/>
    <lineage>
        <taxon>Eukaryota</taxon>
        <taxon>Fungi</taxon>
        <taxon>Fungi incertae sedis</taxon>
        <taxon>Chytridiomycota</taxon>
        <taxon>Chytridiomycota incertae sedis</taxon>
        <taxon>Chytridiomycetes</taxon>
        <taxon>Spizellomycetales</taxon>
        <taxon>Powellomycetaceae</taxon>
        <taxon>Powellomyces</taxon>
    </lineage>
</organism>
<evidence type="ECO:0000256" key="12">
    <source>
        <dbReference type="ARBA" id="ARBA00023180"/>
    </source>
</evidence>
<evidence type="ECO:0000256" key="7">
    <source>
        <dbReference type="ARBA" id="ARBA00022692"/>
    </source>
</evidence>
<evidence type="ECO:0000256" key="11">
    <source>
        <dbReference type="ARBA" id="ARBA00023136"/>
    </source>
</evidence>
<feature type="transmembrane region" description="Helical" evidence="15">
    <location>
        <begin position="256"/>
        <end position="276"/>
    </location>
</feature>
<dbReference type="InterPro" id="IPR003342">
    <property type="entry name" value="ArnT-like_N"/>
</dbReference>
<keyword evidence="12" id="KW-0325">Glycoprotein</keyword>
<dbReference type="PANTHER" id="PTHR10050:SF50">
    <property type="entry name" value="DOLICHYL-PHOSPHATE-MANNOSE--PROTEIN MANNOSYLTRANSFERASE 1-RELATED"/>
    <property type="match status" value="1"/>
</dbReference>
<feature type="domain" description="MIR" evidence="17">
    <location>
        <begin position="465"/>
        <end position="524"/>
    </location>
</feature>
<evidence type="ECO:0000259" key="17">
    <source>
        <dbReference type="PROSITE" id="PS50919"/>
    </source>
</evidence>
<feature type="transmembrane region" description="Helical" evidence="15">
    <location>
        <begin position="723"/>
        <end position="744"/>
    </location>
</feature>
<comment type="caution">
    <text evidence="18">The sequence shown here is derived from an EMBL/GenBank/DDBJ whole genome shotgun (WGS) entry which is preliminary data.</text>
</comment>
<keyword evidence="5 15" id="KW-0328">Glycosyltransferase</keyword>
<dbReference type="SUPFAM" id="SSF82109">
    <property type="entry name" value="MIR domain"/>
    <property type="match status" value="1"/>
</dbReference>
<dbReference type="STRING" id="109895.A0A507E1Z6"/>
<comment type="function">
    <text evidence="15">Transfers mannose from Dol-P-mannose to Ser or Thr residues on proteins.</text>
</comment>
<feature type="domain" description="MIR" evidence="17">
    <location>
        <begin position="530"/>
        <end position="585"/>
    </location>
</feature>
<keyword evidence="8" id="KW-0677">Repeat</keyword>
<proteinExistence type="inferred from homology"/>
<comment type="subcellular location">
    <subcellularLocation>
        <location evidence="1 15">Endoplasmic reticulum membrane</location>
        <topology evidence="1 15">Multi-pass membrane protein</topology>
    </subcellularLocation>
</comment>
<comment type="catalytic activity">
    <reaction evidence="13 15">
        <text>a di-trans,poly-cis-dolichyl beta-D-mannosyl phosphate + L-threonyl-[protein] = 3-O-(alpha-D-mannosyl)-L-threonyl-[protein] + a di-trans,poly-cis-dolichyl phosphate + H(+)</text>
        <dbReference type="Rhea" id="RHEA:53396"/>
        <dbReference type="Rhea" id="RHEA-COMP:11060"/>
        <dbReference type="Rhea" id="RHEA-COMP:13547"/>
        <dbReference type="Rhea" id="RHEA-COMP:19498"/>
        <dbReference type="Rhea" id="RHEA-COMP:19501"/>
        <dbReference type="ChEBI" id="CHEBI:15378"/>
        <dbReference type="ChEBI" id="CHEBI:30013"/>
        <dbReference type="ChEBI" id="CHEBI:57683"/>
        <dbReference type="ChEBI" id="CHEBI:58211"/>
        <dbReference type="ChEBI" id="CHEBI:137323"/>
        <dbReference type="EC" id="2.4.1.109"/>
    </reaction>
</comment>
<dbReference type="UniPathway" id="UPA00378"/>
<sequence>MLTAHMPGAKEQPQEDDLLRKRKPTKPDTSVAAEEHPVSPSSSAESTIPSALDKDDSKTLSKTPVDDDDKYAPRKLKSAVAVATSAAPTAEADTNISLGVLVTLTILALGVRLFQISNPSQVGDCLDTPAFDRYSGGQTPEWVVFDEVHFGGFASKYINGTFFMDVHPPLGKLMIAASGLAAGFDGVFDFKEIGKDYIAPRVPYVSMRLLPGILGVLVVPMSYLTMKNLGAANATAVMTALFVAFENALTCQSRLILLDSILVFFTALSVQMWTHFQSVKNRPFTLQWWMSLALCGAGIGLAASVKWVGLFVIAWVGLSTVKYLWDLLGNPRVSSMVYIKHFMALATCLIGIPVVIYMLSFQIHFMMLPKIGSGTGFMSPEFQSTLQGNELTETFAEIAYGADIMIRHENTQGGYIHSHKHFYPTGSKQQQITLYPYADANSIIHILPALEFVNKTAVEPQVVEFKQIKHGDVVRLEHGPTKMKVHSHDHRAPVSDAKGNFEVSGYGAPGFLGDSNDHWRVEILDHDPENPYLFALQKFRLIHQNTGCALFSHAVKLPEWGFGQQEVLCSQNGKKQLSTWRIDFNENPLQPETSKKVGYPKPSFLSKFIESHKVMWRINSGLDGVHPYQSRPLSWPVLSRGISFWSAKAGTAKMHLMGNPLVWAAAGAALGLYVLLEAIAAVLSKRQMTYVAGVFADTTRGAGLLFMGWVLHYAPFFLMSRQLFLHHYLPSLYFSILLFGVLFDGITRRILGGSSILQWIAASLGAAACIAVFVSFSPLTYGLPMSKEHCQGLKWRKEWDWDCK</sequence>
<name>A0A507E1Z6_9FUNG</name>
<dbReference type="Pfam" id="PF16192">
    <property type="entry name" value="PMT_4TMC"/>
    <property type="match status" value="1"/>
</dbReference>
<protein>
    <recommendedName>
        <fullName evidence="4 15">Dolichyl-phosphate-mannose--protein mannosyltransferase</fullName>
        <ecNumber evidence="4 15">2.4.1.109</ecNumber>
    </recommendedName>
</protein>
<dbReference type="EC" id="2.4.1.109" evidence="4 15"/>
<dbReference type="AlphaFoldDB" id="A0A507E1Z6"/>
<evidence type="ECO:0000256" key="3">
    <source>
        <dbReference type="ARBA" id="ARBA00007222"/>
    </source>
</evidence>
<evidence type="ECO:0000256" key="5">
    <source>
        <dbReference type="ARBA" id="ARBA00022676"/>
    </source>
</evidence>
<feature type="domain" description="MIR" evidence="17">
    <location>
        <begin position="395"/>
        <end position="449"/>
    </location>
</feature>
<keyword evidence="11 15" id="KW-0472">Membrane</keyword>
<evidence type="ECO:0000313" key="19">
    <source>
        <dbReference type="Proteomes" id="UP000318582"/>
    </source>
</evidence>
<dbReference type="InterPro" id="IPR027005">
    <property type="entry name" value="PMT-like"/>
</dbReference>
<evidence type="ECO:0000256" key="13">
    <source>
        <dbReference type="ARBA" id="ARBA00045085"/>
    </source>
</evidence>
<comment type="pathway">
    <text evidence="2 15">Protein modification; protein glycosylation.</text>
</comment>
<evidence type="ECO:0000256" key="8">
    <source>
        <dbReference type="ARBA" id="ARBA00022737"/>
    </source>
</evidence>